<dbReference type="InterPro" id="IPR050902">
    <property type="entry name" value="ABC_Transporter_SBP"/>
</dbReference>
<dbReference type="PROSITE" id="PS50983">
    <property type="entry name" value="FE_B12_PBP"/>
    <property type="match status" value="1"/>
</dbReference>
<feature type="domain" description="Fe/B12 periplasmic-binding" evidence="2">
    <location>
        <begin position="13"/>
        <end position="240"/>
    </location>
</feature>
<name>A0A3D9L466_MARFU</name>
<dbReference type="InterPro" id="IPR054828">
    <property type="entry name" value="Vit_B12_bind_prot"/>
</dbReference>
<organism evidence="3 4">
    <name type="scientific">Marinoscillum furvescens DSM 4134</name>
    <dbReference type="NCBI Taxonomy" id="1122208"/>
    <lineage>
        <taxon>Bacteria</taxon>
        <taxon>Pseudomonadati</taxon>
        <taxon>Bacteroidota</taxon>
        <taxon>Cytophagia</taxon>
        <taxon>Cytophagales</taxon>
        <taxon>Reichenbachiellaceae</taxon>
        <taxon>Marinoscillum</taxon>
    </lineage>
</organism>
<sequence length="240" mass="27471">MGREVTFNFPPRRVVSLVPSLTEMLCDLGVELVGRTRFCIHPTEQVKKLPSVGGTKDFKVDRIVDLRPDLVIGNKEENYREGIEALEQHVPVWMTDINTISDSLQVWTDFGEITNTTQEAKKIRSSVEQKLASLKSTKTGEVLYLIWYKPWMAAGSQTYIDEFLSHLGYSNVITDSRYPELTLEQMRDLSPEKILLSSEPFPFKAKHQRELELLFPESKVELVDGEAYSWYGSRLLKVGI</sequence>
<dbReference type="Pfam" id="PF01497">
    <property type="entry name" value="Peripla_BP_2"/>
    <property type="match status" value="1"/>
</dbReference>
<gene>
    <name evidence="3" type="ORF">C7460_10874</name>
</gene>
<protein>
    <submittedName>
        <fullName evidence="3">Substrate-binding family protein</fullName>
    </submittedName>
</protein>
<dbReference type="Gene3D" id="3.40.50.1980">
    <property type="entry name" value="Nitrogenase molybdenum iron protein domain"/>
    <property type="match status" value="2"/>
</dbReference>
<dbReference type="AlphaFoldDB" id="A0A3D9L466"/>
<dbReference type="SUPFAM" id="SSF53807">
    <property type="entry name" value="Helical backbone' metal receptor"/>
    <property type="match status" value="1"/>
</dbReference>
<dbReference type="NCBIfam" id="NF038402">
    <property type="entry name" value="TroA_like"/>
    <property type="match status" value="1"/>
</dbReference>
<dbReference type="InterPro" id="IPR002491">
    <property type="entry name" value="ABC_transptr_periplasmic_BD"/>
</dbReference>
<comment type="caution">
    <text evidence="3">The sequence shown here is derived from an EMBL/GenBank/DDBJ whole genome shotgun (WGS) entry which is preliminary data.</text>
</comment>
<keyword evidence="4" id="KW-1185">Reference proteome</keyword>
<dbReference type="OrthoDB" id="9816357at2"/>
<dbReference type="PANTHER" id="PTHR30535">
    <property type="entry name" value="VITAMIN B12-BINDING PROTEIN"/>
    <property type="match status" value="1"/>
</dbReference>
<dbReference type="EMBL" id="QREG01000008">
    <property type="protein sequence ID" value="RED99458.1"/>
    <property type="molecule type" value="Genomic_DNA"/>
</dbReference>
<reference evidence="3 4" key="1">
    <citation type="submission" date="2018-07" db="EMBL/GenBank/DDBJ databases">
        <title>Genomic Encyclopedia of Type Strains, Phase IV (KMG-IV): sequencing the most valuable type-strain genomes for metagenomic binning, comparative biology and taxonomic classification.</title>
        <authorList>
            <person name="Goeker M."/>
        </authorList>
    </citation>
    <scope>NUCLEOTIDE SEQUENCE [LARGE SCALE GENOMIC DNA]</scope>
    <source>
        <strain evidence="3 4">DSM 4134</strain>
    </source>
</reference>
<accession>A0A3D9L466</accession>
<keyword evidence="1" id="KW-0732">Signal</keyword>
<evidence type="ECO:0000259" key="2">
    <source>
        <dbReference type="PROSITE" id="PS50983"/>
    </source>
</evidence>
<dbReference type="PANTHER" id="PTHR30535:SF35">
    <property type="entry name" value="PERIPLASMIC BINDING PROTEIN"/>
    <property type="match status" value="1"/>
</dbReference>
<evidence type="ECO:0000256" key="1">
    <source>
        <dbReference type="ARBA" id="ARBA00022729"/>
    </source>
</evidence>
<evidence type="ECO:0000313" key="4">
    <source>
        <dbReference type="Proteomes" id="UP000256779"/>
    </source>
</evidence>
<dbReference type="Proteomes" id="UP000256779">
    <property type="component" value="Unassembled WGS sequence"/>
</dbReference>
<evidence type="ECO:0000313" key="3">
    <source>
        <dbReference type="EMBL" id="RED99458.1"/>
    </source>
</evidence>
<proteinExistence type="predicted"/>